<dbReference type="Proteomes" id="UP000248349">
    <property type="component" value="Unassembled WGS sequence"/>
</dbReference>
<evidence type="ECO:0000256" key="1">
    <source>
        <dbReference type="SAM" id="MobiDB-lite"/>
    </source>
</evidence>
<proteinExistence type="predicted"/>
<feature type="compositionally biased region" description="Low complexity" evidence="1">
    <location>
        <begin position="33"/>
        <end position="46"/>
    </location>
</feature>
<evidence type="ECO:0000313" key="2">
    <source>
        <dbReference type="EMBL" id="PYH43926.1"/>
    </source>
</evidence>
<dbReference type="RefSeq" id="XP_025429908.1">
    <property type="nucleotide sequence ID" value="XM_025577470.1"/>
</dbReference>
<dbReference type="AlphaFoldDB" id="A0A318Z9C1"/>
<organism evidence="2 3">
    <name type="scientific">Aspergillus saccharolyticus JOP 1030-1</name>
    <dbReference type="NCBI Taxonomy" id="1450539"/>
    <lineage>
        <taxon>Eukaryota</taxon>
        <taxon>Fungi</taxon>
        <taxon>Dikarya</taxon>
        <taxon>Ascomycota</taxon>
        <taxon>Pezizomycotina</taxon>
        <taxon>Eurotiomycetes</taxon>
        <taxon>Eurotiomycetidae</taxon>
        <taxon>Eurotiales</taxon>
        <taxon>Aspergillaceae</taxon>
        <taxon>Aspergillus</taxon>
        <taxon>Aspergillus subgen. Circumdati</taxon>
    </lineage>
</organism>
<protein>
    <submittedName>
        <fullName evidence="2">Uncharacterized protein</fullName>
    </submittedName>
</protein>
<evidence type="ECO:0000313" key="3">
    <source>
        <dbReference type="Proteomes" id="UP000248349"/>
    </source>
</evidence>
<dbReference type="OrthoDB" id="3650366at2759"/>
<reference evidence="2 3" key="1">
    <citation type="submission" date="2016-12" db="EMBL/GenBank/DDBJ databases">
        <title>The genomes of Aspergillus section Nigri reveals drivers in fungal speciation.</title>
        <authorList>
            <consortium name="DOE Joint Genome Institute"/>
            <person name="Vesth T.C."/>
            <person name="Nybo J."/>
            <person name="Theobald S."/>
            <person name="Brandl J."/>
            <person name="Frisvad J.C."/>
            <person name="Nielsen K.F."/>
            <person name="Lyhne E.K."/>
            <person name="Kogle M.E."/>
            <person name="Kuo A."/>
            <person name="Riley R."/>
            <person name="Clum A."/>
            <person name="Nolan M."/>
            <person name="Lipzen A."/>
            <person name="Salamov A."/>
            <person name="Henrissat B."/>
            <person name="Wiebenga A."/>
            <person name="De Vries R.P."/>
            <person name="Grigoriev I.V."/>
            <person name="Mortensen U.H."/>
            <person name="Andersen M.R."/>
            <person name="Baker S.E."/>
        </authorList>
    </citation>
    <scope>NUCLEOTIDE SEQUENCE [LARGE SCALE GENOMIC DNA]</scope>
    <source>
        <strain evidence="2 3">JOP 1030-1</strain>
    </source>
</reference>
<dbReference type="GeneID" id="37078699"/>
<accession>A0A318Z9C1</accession>
<dbReference type="EMBL" id="KZ821240">
    <property type="protein sequence ID" value="PYH43926.1"/>
    <property type="molecule type" value="Genomic_DNA"/>
</dbReference>
<name>A0A318Z9C1_9EURO</name>
<keyword evidence="3" id="KW-1185">Reference proteome</keyword>
<sequence>MKENDINSDHIEVTSQDLFRQGAHALAGESSRNDPVPVSSSPSSGVQIPQRYKIDGVRSEFSSTNFTSLPDAYLATWRPTALIRHPALVFPSSQRAMHSLKAGGFMEPEMVEPIPELHPMQ</sequence>
<gene>
    <name evidence="2" type="ORF">BP01DRAFT_384032</name>
</gene>
<dbReference type="STRING" id="1450539.A0A318Z9C1"/>
<feature type="region of interest" description="Disordered" evidence="1">
    <location>
        <begin position="20"/>
        <end position="49"/>
    </location>
</feature>